<feature type="active site" description="Proton donor" evidence="3">
    <location>
        <position position="61"/>
    </location>
</feature>
<dbReference type="GO" id="GO:0016616">
    <property type="term" value="F:oxidoreductase activity, acting on the CH-OH group of donors, NAD or NADP as acceptor"/>
    <property type="evidence" value="ECO:0007669"/>
    <property type="project" value="InterPro"/>
</dbReference>
<dbReference type="Proteomes" id="UP000197138">
    <property type="component" value="Unassembled WGS sequence"/>
</dbReference>
<dbReference type="InterPro" id="IPR036812">
    <property type="entry name" value="NAD(P)_OxRdtase_dom_sf"/>
</dbReference>
<dbReference type="Pfam" id="PF00248">
    <property type="entry name" value="Aldo_ket_red"/>
    <property type="match status" value="1"/>
</dbReference>
<dbReference type="AlphaFoldDB" id="A0A218WTX9"/>
<evidence type="ECO:0000313" key="7">
    <source>
        <dbReference type="EMBL" id="OWM76113.1"/>
    </source>
</evidence>
<dbReference type="PANTHER" id="PTHR11732">
    <property type="entry name" value="ALDO/KETO REDUCTASE"/>
    <property type="match status" value="1"/>
</dbReference>
<organism evidence="7 8">
    <name type="scientific">Punica granatum</name>
    <name type="common">Pomegranate</name>
    <dbReference type="NCBI Taxonomy" id="22663"/>
    <lineage>
        <taxon>Eukaryota</taxon>
        <taxon>Viridiplantae</taxon>
        <taxon>Streptophyta</taxon>
        <taxon>Embryophyta</taxon>
        <taxon>Tracheophyta</taxon>
        <taxon>Spermatophyta</taxon>
        <taxon>Magnoliopsida</taxon>
        <taxon>eudicotyledons</taxon>
        <taxon>Gunneridae</taxon>
        <taxon>Pentapetalae</taxon>
        <taxon>rosids</taxon>
        <taxon>malvids</taxon>
        <taxon>Myrtales</taxon>
        <taxon>Lythraceae</taxon>
        <taxon>Punica</taxon>
    </lineage>
</organism>
<evidence type="ECO:0000313" key="8">
    <source>
        <dbReference type="Proteomes" id="UP000197138"/>
    </source>
</evidence>
<accession>A0A218WTX9</accession>
<dbReference type="InterPro" id="IPR023210">
    <property type="entry name" value="NADP_OxRdtase_dom"/>
</dbReference>
<feature type="binding site" evidence="4">
    <location>
        <position position="124"/>
    </location>
    <ligand>
        <name>substrate</name>
    </ligand>
</feature>
<dbReference type="GO" id="GO:0009821">
    <property type="term" value="P:alkaloid biosynthetic process"/>
    <property type="evidence" value="ECO:0007669"/>
    <property type="project" value="UniProtKB-ARBA"/>
</dbReference>
<evidence type="ECO:0000259" key="6">
    <source>
        <dbReference type="Pfam" id="PF00248"/>
    </source>
</evidence>
<dbReference type="SUPFAM" id="SSF51430">
    <property type="entry name" value="NAD(P)-linked oxidoreductase"/>
    <property type="match status" value="2"/>
</dbReference>
<dbReference type="FunFam" id="3.20.20.100:FF:000013">
    <property type="entry name" value="NADPH-dependent codeinone reductase 1-1"/>
    <property type="match status" value="1"/>
</dbReference>
<dbReference type="CDD" id="cd19124">
    <property type="entry name" value="AKR_AKR4A_4B"/>
    <property type="match status" value="1"/>
</dbReference>
<dbReference type="PIRSF" id="PIRSF000097">
    <property type="entry name" value="AKR"/>
    <property type="match status" value="1"/>
</dbReference>
<dbReference type="InterPro" id="IPR020471">
    <property type="entry name" value="AKR"/>
</dbReference>
<reference evidence="8" key="1">
    <citation type="journal article" date="2017" name="Plant J.">
        <title>The pomegranate (Punica granatum L.) genome and the genomics of punicalagin biosynthesis.</title>
        <authorList>
            <person name="Qin G."/>
            <person name="Xu C."/>
            <person name="Ming R."/>
            <person name="Tang H."/>
            <person name="Guyot R."/>
            <person name="Kramer E.M."/>
            <person name="Hu Y."/>
            <person name="Yi X."/>
            <person name="Qi Y."/>
            <person name="Xu X."/>
            <person name="Gao Z."/>
            <person name="Pan H."/>
            <person name="Jian J."/>
            <person name="Tian Y."/>
            <person name="Yue Z."/>
            <person name="Xu Y."/>
        </authorList>
    </citation>
    <scope>NUCLEOTIDE SEQUENCE [LARGE SCALE GENOMIC DNA]</scope>
    <source>
        <strain evidence="8">cv. Dabenzi</strain>
    </source>
</reference>
<dbReference type="InterPro" id="IPR018170">
    <property type="entry name" value="Aldo/ket_reductase_CS"/>
</dbReference>
<dbReference type="PROSITE" id="PS00798">
    <property type="entry name" value="ALDOKETO_REDUCTASE_1"/>
    <property type="match status" value="1"/>
</dbReference>
<comment type="caution">
    <text evidence="7">The sequence shown here is derived from an EMBL/GenBank/DDBJ whole genome shotgun (WGS) entry which is preliminary data.</text>
</comment>
<dbReference type="PRINTS" id="PR00069">
    <property type="entry name" value="ALDKETRDTASE"/>
</dbReference>
<feature type="domain" description="NADP-dependent oxidoreductase" evidence="6">
    <location>
        <begin position="27"/>
        <end position="331"/>
    </location>
</feature>
<evidence type="ECO:0000256" key="5">
    <source>
        <dbReference type="PIRSR" id="PIRSR000097-3"/>
    </source>
</evidence>
<dbReference type="EMBL" id="MTKT01003224">
    <property type="protein sequence ID" value="OWM76113.1"/>
    <property type="molecule type" value="Genomic_DNA"/>
</dbReference>
<evidence type="ECO:0000256" key="2">
    <source>
        <dbReference type="ARBA" id="ARBA00022857"/>
    </source>
</evidence>
<dbReference type="PROSITE" id="PS00062">
    <property type="entry name" value="ALDOKETO_REDUCTASE_2"/>
    <property type="match status" value="1"/>
</dbReference>
<name>A0A218WTX9_PUNGR</name>
<evidence type="ECO:0000256" key="3">
    <source>
        <dbReference type="PIRSR" id="PIRSR000097-1"/>
    </source>
</evidence>
<dbReference type="InterPro" id="IPR044497">
    <property type="entry name" value="AKR4A/B"/>
</dbReference>
<feature type="site" description="Lowers pKa of active site Tyr" evidence="5">
    <location>
        <position position="91"/>
    </location>
</feature>
<keyword evidence="2" id="KW-0521">NADP</keyword>
<comment type="similarity">
    <text evidence="1">Belongs to the aldo/keto reductase family.</text>
</comment>
<dbReference type="Gene3D" id="3.20.20.100">
    <property type="entry name" value="NADP-dependent oxidoreductase domain"/>
    <property type="match status" value="1"/>
</dbReference>
<evidence type="ECO:0000256" key="4">
    <source>
        <dbReference type="PIRSR" id="PIRSR000097-2"/>
    </source>
</evidence>
<dbReference type="PROSITE" id="PS00063">
    <property type="entry name" value="ALDOKETO_REDUCTASE_3"/>
    <property type="match status" value="1"/>
</dbReference>
<proteinExistence type="inferred from homology"/>
<sequence length="361" mass="40385">MKTSPFTIPDVLLSSAAPGARPMPVIGLGTAADPLDPVAMKLAVIEAIKLGYRHFDTASMYGSEVPLGEVLAEAIRLGLVASREELFITTKLWCSDTHVDRVIPAIQNSIRNLQLDYLDLYLIHWPISCKPGTYAHPVDEEDLMPMDFKAVWAAMEECQRRGLTKSIGVSNFSCKKLETILSFATIPPSVNQVEMNPVWRQKKLREFCLANSIFITAFSPLGASGTNWGTNLVVENEILQEIAKAREKTIAQHSPGLGQVDFVSTQALRTSNIYGASQKYLLLACVVYLPSGLYEQGVTFVVKSFNKERLRENLEIFDWELSEDDHEKISRIPQKKMMLKEEFVSPEGPYKSVEELWDGEI</sequence>
<protein>
    <recommendedName>
        <fullName evidence="6">NADP-dependent oxidoreductase domain-containing protein</fullName>
    </recommendedName>
</protein>
<gene>
    <name evidence="7" type="ORF">CDL15_Pgr009759</name>
</gene>
<evidence type="ECO:0000256" key="1">
    <source>
        <dbReference type="ARBA" id="ARBA00007905"/>
    </source>
</evidence>